<feature type="coiled-coil region" evidence="1">
    <location>
        <begin position="236"/>
        <end position="293"/>
    </location>
</feature>
<feature type="transmembrane region" description="Helical" evidence="2">
    <location>
        <begin position="512"/>
        <end position="535"/>
    </location>
</feature>
<feature type="transmembrane region" description="Helical" evidence="2">
    <location>
        <begin position="28"/>
        <end position="49"/>
    </location>
</feature>
<dbReference type="KEGG" id="fpa:FPR_19260"/>
<gene>
    <name evidence="3" type="ORF">FPR_19260</name>
</gene>
<dbReference type="AlphaFoldDB" id="D4KBD7"/>
<proteinExistence type="predicted"/>
<feature type="transmembrane region" description="Helical" evidence="2">
    <location>
        <begin position="94"/>
        <end position="119"/>
    </location>
</feature>
<keyword evidence="2" id="KW-1133">Transmembrane helix</keyword>
<dbReference type="PATRIC" id="fig|657322.3.peg.1837"/>
<keyword evidence="2" id="KW-0472">Membrane</keyword>
<organism evidence="3 4">
    <name type="scientific">Faecalibacterium prausnitzii SL3/3</name>
    <dbReference type="NCBI Taxonomy" id="657322"/>
    <lineage>
        <taxon>Bacteria</taxon>
        <taxon>Bacillati</taxon>
        <taxon>Bacillota</taxon>
        <taxon>Clostridia</taxon>
        <taxon>Eubacteriales</taxon>
        <taxon>Oscillospiraceae</taxon>
        <taxon>Faecalibacterium</taxon>
    </lineage>
</organism>
<evidence type="ECO:0000256" key="1">
    <source>
        <dbReference type="SAM" id="Coils"/>
    </source>
</evidence>
<feature type="transmembrane region" description="Helical" evidence="2">
    <location>
        <begin position="55"/>
        <end position="73"/>
    </location>
</feature>
<dbReference type="EMBL" id="FP929046">
    <property type="protein sequence ID" value="CBL02150.1"/>
    <property type="molecule type" value="Genomic_DNA"/>
</dbReference>
<keyword evidence="2" id="KW-0812">Transmembrane</keyword>
<protein>
    <submittedName>
        <fullName evidence="3">Uncharacterized protein</fullName>
    </submittedName>
</protein>
<accession>D4KBD7</accession>
<dbReference type="HOGENOM" id="CLU_439915_0_0_9"/>
<reference evidence="3 4" key="2">
    <citation type="submission" date="2010-03" db="EMBL/GenBank/DDBJ databases">
        <authorList>
            <person name="Pajon A."/>
        </authorList>
    </citation>
    <scope>NUCLEOTIDE SEQUENCE [LARGE SCALE GENOMIC DNA]</scope>
    <source>
        <strain evidence="3 4">SL3/3</strain>
    </source>
</reference>
<evidence type="ECO:0000256" key="2">
    <source>
        <dbReference type="SAM" id="Phobius"/>
    </source>
</evidence>
<keyword evidence="1" id="KW-0175">Coiled coil</keyword>
<name>D4KBD7_9FIRM</name>
<dbReference type="RefSeq" id="WP_015537719.1">
    <property type="nucleotide sequence ID" value="NC_021020.1"/>
</dbReference>
<evidence type="ECO:0000313" key="3">
    <source>
        <dbReference type="EMBL" id="CBL02150.1"/>
    </source>
</evidence>
<evidence type="ECO:0000313" key="4">
    <source>
        <dbReference type="Proteomes" id="UP000007059"/>
    </source>
</evidence>
<dbReference type="Proteomes" id="UP000007059">
    <property type="component" value="Chromosome"/>
</dbReference>
<reference evidence="3 4" key="1">
    <citation type="submission" date="2010-03" db="EMBL/GenBank/DDBJ databases">
        <title>The genome sequence of Faecalibacterium prausnitzii SL3/3.</title>
        <authorList>
            <consortium name="metaHIT consortium -- http://www.metahit.eu/"/>
            <person name="Pajon A."/>
            <person name="Turner K."/>
            <person name="Parkhill J."/>
            <person name="Duncan S."/>
            <person name="Flint H."/>
        </authorList>
    </citation>
    <scope>NUCLEOTIDE SEQUENCE [LARGE SCALE GENOMIC DNA]</scope>
    <source>
        <strain evidence="3 4">SL3/3</strain>
    </source>
</reference>
<sequence>MKMDKRDIENAAKNVGAGEKSGSQLLQFAVICLAIASFFTTAQGMRSYIFNGEPTIAYVTSGAIQGILLALSMNLPRFMRRIWNEEKSNVFTKAIIEIVLLILTGISLFCSSWFSYVYIAETVHKGSWAMDSELLVQQIYRNELYDASDYSKAYRTYLEAELGQEILNLQSLANQLPTQASDFNMDWESERQQYASDNTVASSYMATVINQLETAFVTAPSQENRDLAAQAVTEAQTNIESALENEQTKLEDAEKNLNTYSNQINTLNQQITNATTQAEIAILRETLSRYQEMQSTEAAQQQTSQQEISALQNAQGRLNVYAVNLGLSNSTSSISIKQNLLEMQTELFRDDPDVDSLRNLATETFANLRNAESLSTDSEGESSLSYSNLLTQMNTLVLNLNDYANVKSIETVLYDLMNKLRNTRTASINDEEWKPVWQMRIENLKAQISTLPTFVTSSEDVSEITESQQRILSEFDRTKSCANLDNATRRYINDHNALEQGTIYLTSPYRGLALFALVLAFFLDLSGFVFGVVDLGAKESKNNSRIGGNSNQETMDVPKIFKSMKEKVGENESQWSIRPTANSYKVVTGNFRCEDGVYYYGVFENGIHKEWEVVDDHAYHKGIYLVDNVAARKGVALSEKHQDVIFSNQGFEKMPQDGVYLNGTLSYHEGSLLFEAEVGGKSDKSAENDASPYYIANVEEYVPVHCYAPRRDENITQPAIDLAKFPMKVKVAVLALNPECTRIVAIYLILRE</sequence>